<dbReference type="Pfam" id="PF02826">
    <property type="entry name" value="2-Hacid_dh_C"/>
    <property type="match status" value="1"/>
</dbReference>
<gene>
    <name evidence="4" type="ORF">HHL10_15070</name>
</gene>
<dbReference type="GO" id="GO:0016491">
    <property type="term" value="F:oxidoreductase activity"/>
    <property type="evidence" value="ECO:0007669"/>
    <property type="project" value="UniProtKB-KW"/>
</dbReference>
<organism evidence="4 5">
    <name type="scientific">Azohydromonas caseinilytica</name>
    <dbReference type="NCBI Taxonomy" id="2728836"/>
    <lineage>
        <taxon>Bacteria</taxon>
        <taxon>Pseudomonadati</taxon>
        <taxon>Pseudomonadota</taxon>
        <taxon>Betaproteobacteria</taxon>
        <taxon>Burkholderiales</taxon>
        <taxon>Sphaerotilaceae</taxon>
        <taxon>Azohydromonas</taxon>
    </lineage>
</organism>
<dbReference type="PANTHER" id="PTHR43333:SF1">
    <property type="entry name" value="D-ISOMER SPECIFIC 2-HYDROXYACID DEHYDROGENASE NAD-BINDING DOMAIN-CONTAINING PROTEIN"/>
    <property type="match status" value="1"/>
</dbReference>
<dbReference type="Proteomes" id="UP000574067">
    <property type="component" value="Unassembled WGS sequence"/>
</dbReference>
<dbReference type="EMBL" id="JABBFW010000009">
    <property type="protein sequence ID" value="NML16301.1"/>
    <property type="molecule type" value="Genomic_DNA"/>
</dbReference>
<comment type="caution">
    <text evidence="4">The sequence shown here is derived from an EMBL/GenBank/DDBJ whole genome shotgun (WGS) entry which is preliminary data.</text>
</comment>
<dbReference type="AlphaFoldDB" id="A0A848FEH9"/>
<dbReference type="PROSITE" id="PS00895">
    <property type="entry name" value="3_HYDROXYISOBUT_DH"/>
    <property type="match status" value="1"/>
</dbReference>
<accession>A0A848FEH9</accession>
<evidence type="ECO:0000313" key="5">
    <source>
        <dbReference type="Proteomes" id="UP000574067"/>
    </source>
</evidence>
<dbReference type="PANTHER" id="PTHR43333">
    <property type="entry name" value="2-HACID_DH_C DOMAIN-CONTAINING PROTEIN"/>
    <property type="match status" value="1"/>
</dbReference>
<dbReference type="RefSeq" id="WP_169161201.1">
    <property type="nucleotide sequence ID" value="NZ_JABBFW010000009.1"/>
</dbReference>
<dbReference type="InterPro" id="IPR002204">
    <property type="entry name" value="3-OH-isobutyrate_DH-rel_CS"/>
</dbReference>
<dbReference type="SUPFAM" id="SSF51735">
    <property type="entry name" value="NAD(P)-binding Rossmann-fold domains"/>
    <property type="match status" value="1"/>
</dbReference>
<reference evidence="4 5" key="1">
    <citation type="submission" date="2020-04" db="EMBL/GenBank/DDBJ databases">
        <title>Azohydromonas sp. isolated from soil.</title>
        <authorList>
            <person name="Dahal R.H."/>
        </authorList>
    </citation>
    <scope>NUCLEOTIDE SEQUENCE [LARGE SCALE GENOMIC DNA]</scope>
    <source>
        <strain evidence="4 5">G-1-1-14</strain>
    </source>
</reference>
<dbReference type="GO" id="GO:0051287">
    <property type="term" value="F:NAD binding"/>
    <property type="evidence" value="ECO:0007669"/>
    <property type="project" value="InterPro"/>
</dbReference>
<dbReference type="InterPro" id="IPR006140">
    <property type="entry name" value="D-isomer_DH_NAD-bd"/>
</dbReference>
<keyword evidence="2" id="KW-0520">NAD</keyword>
<name>A0A848FEH9_9BURK</name>
<evidence type="ECO:0000256" key="1">
    <source>
        <dbReference type="ARBA" id="ARBA00023002"/>
    </source>
</evidence>
<proteinExistence type="predicted"/>
<evidence type="ECO:0000259" key="3">
    <source>
        <dbReference type="Pfam" id="PF02826"/>
    </source>
</evidence>
<keyword evidence="1" id="KW-0560">Oxidoreductase</keyword>
<evidence type="ECO:0000313" key="4">
    <source>
        <dbReference type="EMBL" id="NML16301.1"/>
    </source>
</evidence>
<feature type="domain" description="D-isomer specific 2-hydroxyacid dehydrogenase NAD-binding" evidence="3">
    <location>
        <begin position="101"/>
        <end position="273"/>
    </location>
</feature>
<dbReference type="Gene3D" id="3.40.50.720">
    <property type="entry name" value="NAD(P)-binding Rossmann-like Domain"/>
    <property type="match status" value="2"/>
</dbReference>
<evidence type="ECO:0000256" key="2">
    <source>
        <dbReference type="ARBA" id="ARBA00023027"/>
    </source>
</evidence>
<dbReference type="CDD" id="cd12164">
    <property type="entry name" value="GDH_like_2"/>
    <property type="match status" value="1"/>
</dbReference>
<keyword evidence="4" id="KW-0670">Pyruvate</keyword>
<keyword evidence="5" id="KW-1185">Reference proteome</keyword>
<protein>
    <submittedName>
        <fullName evidence="4">Glyoxylate/hydroxypyruvate reductase A</fullName>
    </submittedName>
</protein>
<dbReference type="SUPFAM" id="SSF52283">
    <property type="entry name" value="Formate/glycerate dehydrogenase catalytic domain-like"/>
    <property type="match status" value="1"/>
</dbReference>
<dbReference type="InterPro" id="IPR036291">
    <property type="entry name" value="NAD(P)-bd_dom_sf"/>
</dbReference>
<sequence length="308" mass="33289">MKLALVGQLGVAERETWEEALRQALPEAQWVEAAPGAEVDVALVANPPPGRLQGLRGLRLIQSLWAGVDRLLADTTLPEGVPIARMVDPAMNAAMAETALWAVLSLHRGFFDYARQQREGVWRQLPQRRADELRVTVLGLGEMGLTAARRLVAMGYRVQGWSARPRQEAGIECVHGEDALPGLLARSDIVVNLLPLTAATRGLFDARRLALLPEGASLVNLARGGHVVEADLLAALDSGRLRHAVLDVFQTEPLPAESPFWNHPRVTLLPHAAALTDARSAAVIAAGNVRAVMAGETPAHRVEFTRGY</sequence>